<keyword evidence="1" id="KW-0732">Signal</keyword>
<reference evidence="2 3" key="1">
    <citation type="submission" date="2017-05" db="EMBL/GenBank/DDBJ databases">
        <authorList>
            <person name="Varghese N."/>
            <person name="Submissions S."/>
        </authorList>
    </citation>
    <scope>NUCLEOTIDE SEQUENCE [LARGE SCALE GENOMIC DNA]</scope>
    <source>
        <strain evidence="2 3">DSM 26001</strain>
    </source>
</reference>
<name>A0ABY1QUE4_9BURK</name>
<dbReference type="Gene3D" id="1.10.760.10">
    <property type="entry name" value="Cytochrome c-like domain"/>
    <property type="match status" value="1"/>
</dbReference>
<evidence type="ECO:0000313" key="3">
    <source>
        <dbReference type="Proteomes" id="UP001158049"/>
    </source>
</evidence>
<accession>A0ABY1QUE4</accession>
<dbReference type="SUPFAM" id="SSF46626">
    <property type="entry name" value="Cytochrome c"/>
    <property type="match status" value="1"/>
</dbReference>
<organism evidence="2 3">
    <name type="scientific">Noviherbaspirillum suwonense</name>
    <dbReference type="NCBI Taxonomy" id="1224511"/>
    <lineage>
        <taxon>Bacteria</taxon>
        <taxon>Pseudomonadati</taxon>
        <taxon>Pseudomonadota</taxon>
        <taxon>Betaproteobacteria</taxon>
        <taxon>Burkholderiales</taxon>
        <taxon>Oxalobacteraceae</taxon>
        <taxon>Noviherbaspirillum</taxon>
    </lineage>
</organism>
<protein>
    <recommendedName>
        <fullName evidence="4">Cytochrome c domain-containing protein</fullName>
    </recommendedName>
</protein>
<dbReference type="InterPro" id="IPR036909">
    <property type="entry name" value="Cyt_c-like_dom_sf"/>
</dbReference>
<evidence type="ECO:0000256" key="1">
    <source>
        <dbReference type="SAM" id="SignalP"/>
    </source>
</evidence>
<evidence type="ECO:0008006" key="4">
    <source>
        <dbReference type="Google" id="ProtNLM"/>
    </source>
</evidence>
<dbReference type="EMBL" id="FXUL01000038">
    <property type="protein sequence ID" value="SMP80709.1"/>
    <property type="molecule type" value="Genomic_DNA"/>
</dbReference>
<feature type="chain" id="PRO_5045424536" description="Cytochrome c domain-containing protein" evidence="1">
    <location>
        <begin position="24"/>
        <end position="147"/>
    </location>
</feature>
<dbReference type="Proteomes" id="UP001158049">
    <property type="component" value="Unassembled WGS sequence"/>
</dbReference>
<feature type="signal peptide" evidence="1">
    <location>
        <begin position="1"/>
        <end position="23"/>
    </location>
</feature>
<proteinExistence type="predicted"/>
<evidence type="ECO:0000313" key="2">
    <source>
        <dbReference type="EMBL" id="SMP80709.1"/>
    </source>
</evidence>
<feature type="non-terminal residue" evidence="2">
    <location>
        <position position="147"/>
    </location>
</feature>
<sequence length="147" mass="15254">MRKLLKRTAVLAVACGVAGLLHAAPLAITLPSETAKLRESSLPGHLIATQKCATCHSADYISYQPPGMTLQQWTAEVGKMQHVYGAPLTDDEVKKVGAYLAVAYGSAKEGELLVELKAPAAPTAASDKGDATALLNANGCLACHGID</sequence>
<keyword evidence="3" id="KW-1185">Reference proteome</keyword>
<comment type="caution">
    <text evidence="2">The sequence shown here is derived from an EMBL/GenBank/DDBJ whole genome shotgun (WGS) entry which is preliminary data.</text>
</comment>
<gene>
    <name evidence="2" type="ORF">SAMN06295970_1381</name>
</gene>